<sequence length="369" mass="41124">MTTPPTPGQAASTSIHQISWIDKLDLIPGLLSILGTAIYAAVTAPFRGEAGAYTFKQHVTHAMVRKMVTRLDTHQLQYVGEPFSKVYEKWYRSQGGKPDIVTLNSGRKAFWMGDHKTAKYIVVYYHGGGFSLDGDDTHFRFWHSVQKDLQDNNIPVAFLFLEYSLVPHATYPTQIIEAIEAVNYVTTELKRPASEILLAGDSAGGNMCLAVLSQIMHPSSQLPEVQLADGDKLKGLVLVAPWVSFRTDWPSVKRNEPKDIVCEYGGRKWSRDYLGGKETSPFAEALLAPADWWKDSKVEQLLVVAGADEILIDPINQWVDKFKSVNPDTTTYVVGAHEGHIAPIFNLRFGDTTETEQGKAIKSWMKAKL</sequence>
<organism evidence="3 4">
    <name type="scientific">Exophiala dermatitidis</name>
    <name type="common">Black yeast-like fungus</name>
    <name type="synonym">Wangiella dermatitidis</name>
    <dbReference type="NCBI Taxonomy" id="5970"/>
    <lineage>
        <taxon>Eukaryota</taxon>
        <taxon>Fungi</taxon>
        <taxon>Dikarya</taxon>
        <taxon>Ascomycota</taxon>
        <taxon>Pezizomycotina</taxon>
        <taxon>Eurotiomycetes</taxon>
        <taxon>Chaetothyriomycetidae</taxon>
        <taxon>Chaetothyriales</taxon>
        <taxon>Herpotrichiellaceae</taxon>
        <taxon>Exophiala</taxon>
    </lineage>
</organism>
<keyword evidence="1" id="KW-0378">Hydrolase</keyword>
<dbReference type="PANTHER" id="PTHR48081">
    <property type="entry name" value="AB HYDROLASE SUPERFAMILY PROTEIN C4A8.06C"/>
    <property type="match status" value="1"/>
</dbReference>
<dbReference type="EMBL" id="JAJGCB010000008">
    <property type="protein sequence ID" value="KAJ8991452.1"/>
    <property type="molecule type" value="Genomic_DNA"/>
</dbReference>
<evidence type="ECO:0000256" key="1">
    <source>
        <dbReference type="ARBA" id="ARBA00022801"/>
    </source>
</evidence>
<feature type="domain" description="Alpha/beta hydrolase fold-3" evidence="2">
    <location>
        <begin position="122"/>
        <end position="332"/>
    </location>
</feature>
<dbReference type="Pfam" id="PF07859">
    <property type="entry name" value="Abhydrolase_3"/>
    <property type="match status" value="1"/>
</dbReference>
<dbReference type="Proteomes" id="UP001161757">
    <property type="component" value="Unassembled WGS sequence"/>
</dbReference>
<evidence type="ECO:0000259" key="2">
    <source>
        <dbReference type="Pfam" id="PF07859"/>
    </source>
</evidence>
<evidence type="ECO:0000313" key="4">
    <source>
        <dbReference type="Proteomes" id="UP001161757"/>
    </source>
</evidence>
<protein>
    <recommendedName>
        <fullName evidence="2">Alpha/beta hydrolase fold-3 domain-containing protein</fullName>
    </recommendedName>
</protein>
<dbReference type="InterPro" id="IPR013094">
    <property type="entry name" value="AB_hydrolase_3"/>
</dbReference>
<dbReference type="InterPro" id="IPR029058">
    <property type="entry name" value="AB_hydrolase_fold"/>
</dbReference>
<dbReference type="SUPFAM" id="SSF53474">
    <property type="entry name" value="alpha/beta-Hydrolases"/>
    <property type="match status" value="1"/>
</dbReference>
<name>A0AAN6EX41_EXODE</name>
<dbReference type="GO" id="GO:0016787">
    <property type="term" value="F:hydrolase activity"/>
    <property type="evidence" value="ECO:0007669"/>
    <property type="project" value="UniProtKB-KW"/>
</dbReference>
<reference evidence="3" key="1">
    <citation type="submission" date="2023-01" db="EMBL/GenBank/DDBJ databases">
        <title>Exophiala dermititidis isolated from Cystic Fibrosis Patient.</title>
        <authorList>
            <person name="Kurbessoian T."/>
            <person name="Crocker A."/>
            <person name="Murante D."/>
            <person name="Hogan D.A."/>
            <person name="Stajich J.E."/>
        </authorList>
    </citation>
    <scope>NUCLEOTIDE SEQUENCE</scope>
    <source>
        <strain evidence="3">Ex8</strain>
    </source>
</reference>
<proteinExistence type="predicted"/>
<comment type="caution">
    <text evidence="3">The sequence shown here is derived from an EMBL/GenBank/DDBJ whole genome shotgun (WGS) entry which is preliminary data.</text>
</comment>
<evidence type="ECO:0000313" key="3">
    <source>
        <dbReference type="EMBL" id="KAJ8991452.1"/>
    </source>
</evidence>
<dbReference type="PANTHER" id="PTHR48081:SF31">
    <property type="entry name" value="STERYL ACETYL HYDROLASE MUG81-RELATED"/>
    <property type="match status" value="1"/>
</dbReference>
<dbReference type="Gene3D" id="3.40.50.1820">
    <property type="entry name" value="alpha/beta hydrolase"/>
    <property type="match status" value="1"/>
</dbReference>
<dbReference type="InterPro" id="IPR050300">
    <property type="entry name" value="GDXG_lipolytic_enzyme"/>
</dbReference>
<gene>
    <name evidence="3" type="ORF">HRR80_004786</name>
</gene>
<dbReference type="AlphaFoldDB" id="A0AAN6EX41"/>
<accession>A0AAN6EX41</accession>